<dbReference type="SUPFAM" id="SSF103481">
    <property type="entry name" value="Multidrug resistance efflux transporter EmrE"/>
    <property type="match status" value="1"/>
</dbReference>
<feature type="transmembrane region" description="Helical" evidence="2">
    <location>
        <begin position="426"/>
        <end position="448"/>
    </location>
</feature>
<proteinExistence type="predicted"/>
<name>A0A7S3L750_9STRA</name>
<feature type="compositionally biased region" description="Basic and acidic residues" evidence="1">
    <location>
        <begin position="1"/>
        <end position="11"/>
    </location>
</feature>
<keyword evidence="2" id="KW-0472">Membrane</keyword>
<keyword evidence="2" id="KW-0812">Transmembrane</keyword>
<protein>
    <recommendedName>
        <fullName evidence="4">EamA domain-containing protein</fullName>
    </recommendedName>
</protein>
<feature type="transmembrane region" description="Helical" evidence="2">
    <location>
        <begin position="285"/>
        <end position="303"/>
    </location>
</feature>
<feature type="transmembrane region" description="Helical" evidence="2">
    <location>
        <begin position="454"/>
        <end position="472"/>
    </location>
</feature>
<sequence length="485" mass="51649">MAPPRDDKTPPSDETNSLLSGGYASTYDGIQVHNEEDTDHPDDHTEAQSVFSNIADNVSTMASAIHDGMEAVAEVAIDMKDAVVEAAVTVEHVVEDIAEELQTTFVEIVAPDLGDEEELPAEDEAFSMQLTRGTSILPSDIAQAAAAFDDAMKHPEDEEEAFSVADTSIPISAYFMLASAVVGLSSIGPLLDLQDGVSGTLKIIWRTQATALMLLPFAIYGIREEGIPTLTAAQIIILVAASACYASMCIFFAWSLDFTTVGNAVILSNCQAILLLIGKAAMGELVSLKEGVGAVIAFSGAIFCSRDSAETTDSTMTGGLTIVGDLYALLSAVAGVLYLITAKTVRPYINLYFFMFVVMSLGTLCGIGFAFLNGSEITFDRHIDHGVFGWMHLHTNRFPVEVIMVVACNILGAMGYVRCMVHFSTVIIAVATLLEPVVAEVTAVLLGVGVLPGWMGWLGNVLVLFGTLTVVYHPPSTGSKNTFDH</sequence>
<feature type="transmembrane region" description="Helical" evidence="2">
    <location>
        <begin position="203"/>
        <end position="223"/>
    </location>
</feature>
<dbReference type="InterPro" id="IPR037185">
    <property type="entry name" value="EmrE-like"/>
</dbReference>
<dbReference type="AlphaFoldDB" id="A0A7S3L750"/>
<organism evidence="3">
    <name type="scientific">Amphora coffeiformis</name>
    <dbReference type="NCBI Taxonomy" id="265554"/>
    <lineage>
        <taxon>Eukaryota</taxon>
        <taxon>Sar</taxon>
        <taxon>Stramenopiles</taxon>
        <taxon>Ochrophyta</taxon>
        <taxon>Bacillariophyta</taxon>
        <taxon>Bacillariophyceae</taxon>
        <taxon>Bacillariophycidae</taxon>
        <taxon>Thalassiophysales</taxon>
        <taxon>Catenulaceae</taxon>
        <taxon>Amphora</taxon>
    </lineage>
</organism>
<evidence type="ECO:0000256" key="2">
    <source>
        <dbReference type="SAM" id="Phobius"/>
    </source>
</evidence>
<dbReference type="GO" id="GO:0016020">
    <property type="term" value="C:membrane"/>
    <property type="evidence" value="ECO:0007669"/>
    <property type="project" value="TreeGrafter"/>
</dbReference>
<dbReference type="PANTHER" id="PTHR22911:SF76">
    <property type="entry name" value="EAMA DOMAIN-CONTAINING PROTEIN"/>
    <property type="match status" value="1"/>
</dbReference>
<evidence type="ECO:0000313" key="3">
    <source>
        <dbReference type="EMBL" id="CAE0414198.1"/>
    </source>
</evidence>
<dbReference type="EMBL" id="HBIM01014217">
    <property type="protein sequence ID" value="CAE0414198.1"/>
    <property type="molecule type" value="Transcribed_RNA"/>
</dbReference>
<dbReference type="PANTHER" id="PTHR22911">
    <property type="entry name" value="ACYL-MALONYL CONDENSING ENZYME-RELATED"/>
    <property type="match status" value="1"/>
</dbReference>
<reference evidence="3" key="1">
    <citation type="submission" date="2021-01" db="EMBL/GenBank/DDBJ databases">
        <authorList>
            <person name="Corre E."/>
            <person name="Pelletier E."/>
            <person name="Niang G."/>
            <person name="Scheremetjew M."/>
            <person name="Finn R."/>
            <person name="Kale V."/>
            <person name="Holt S."/>
            <person name="Cochrane G."/>
            <person name="Meng A."/>
            <person name="Brown T."/>
            <person name="Cohen L."/>
        </authorList>
    </citation>
    <scope>NUCLEOTIDE SEQUENCE</scope>
    <source>
        <strain evidence="3">CCMP127</strain>
    </source>
</reference>
<accession>A0A7S3L750</accession>
<evidence type="ECO:0008006" key="4">
    <source>
        <dbReference type="Google" id="ProtNLM"/>
    </source>
</evidence>
<evidence type="ECO:0000256" key="1">
    <source>
        <dbReference type="SAM" id="MobiDB-lite"/>
    </source>
</evidence>
<feature type="transmembrane region" description="Helical" evidence="2">
    <location>
        <begin position="235"/>
        <end position="254"/>
    </location>
</feature>
<feature type="transmembrane region" description="Helical" evidence="2">
    <location>
        <begin position="398"/>
        <end position="417"/>
    </location>
</feature>
<feature type="transmembrane region" description="Helical" evidence="2">
    <location>
        <begin position="351"/>
        <end position="372"/>
    </location>
</feature>
<feature type="transmembrane region" description="Helical" evidence="2">
    <location>
        <begin position="260"/>
        <end position="278"/>
    </location>
</feature>
<feature type="transmembrane region" description="Helical" evidence="2">
    <location>
        <begin position="315"/>
        <end position="339"/>
    </location>
</feature>
<gene>
    <name evidence="3" type="ORF">ACOF00016_LOCUS11441</name>
</gene>
<keyword evidence="2" id="KW-1133">Transmembrane helix</keyword>
<feature type="region of interest" description="Disordered" evidence="1">
    <location>
        <begin position="1"/>
        <end position="28"/>
    </location>
</feature>
<feature type="transmembrane region" description="Helical" evidence="2">
    <location>
        <begin position="171"/>
        <end position="191"/>
    </location>
</feature>